<comment type="caution">
    <text evidence="10">The sequence shown here is derived from an EMBL/GenBank/DDBJ whole genome shotgun (WGS) entry which is preliminary data.</text>
</comment>
<keyword evidence="11" id="KW-1185">Reference proteome</keyword>
<dbReference type="EC" id="5.2.1.8" evidence="3 6"/>
<protein>
    <recommendedName>
        <fullName evidence="3 6">peptidylprolyl isomerase</fullName>
        <ecNumber evidence="3 6">5.2.1.8</ecNumber>
    </recommendedName>
</protein>
<sequence>MQRLLFSLPLLLSAAVGALAADELQIDVTLPVECDRKTQKGDKIHVHYRGTLQADGSKFDASYDRGTPFGFKLGGGQVIKGWDEGLLDMCIGEKRTLTVPPSYGYGQRAIGPIPANSVLVFETELMGIEGVPKPEKIVTRSVPDSPAAAATGEAAEEESEGAGAKVASVVSEAAEAVKTIVADTDDVQEHNEL</sequence>
<dbReference type="PANTHER" id="PTHR45779:SF7">
    <property type="entry name" value="PEPTIDYLPROLYL ISOMERASE"/>
    <property type="match status" value="1"/>
</dbReference>
<evidence type="ECO:0000256" key="3">
    <source>
        <dbReference type="ARBA" id="ARBA00013194"/>
    </source>
</evidence>
<feature type="region of interest" description="Disordered" evidence="7">
    <location>
        <begin position="143"/>
        <end position="167"/>
    </location>
</feature>
<accession>A0ABR3WA16</accession>
<evidence type="ECO:0000256" key="6">
    <source>
        <dbReference type="PROSITE-ProRule" id="PRU00277"/>
    </source>
</evidence>
<dbReference type="Proteomes" id="UP001586593">
    <property type="component" value="Unassembled WGS sequence"/>
</dbReference>
<comment type="function">
    <text evidence="2">PPIases accelerate the folding of proteins. It catalyzes the cis-trans isomerization of proline imidic peptide bonds in oligopeptides.</text>
</comment>
<dbReference type="EMBL" id="JAZHXJ010000579">
    <property type="protein sequence ID" value="KAL1856936.1"/>
    <property type="molecule type" value="Genomic_DNA"/>
</dbReference>
<dbReference type="PANTHER" id="PTHR45779">
    <property type="entry name" value="PEPTIDYLPROLYL ISOMERASE"/>
    <property type="match status" value="1"/>
</dbReference>
<keyword evidence="5 6" id="KW-0413">Isomerase</keyword>
<dbReference type="Pfam" id="PF00254">
    <property type="entry name" value="FKBP_C"/>
    <property type="match status" value="1"/>
</dbReference>
<dbReference type="InterPro" id="IPR044609">
    <property type="entry name" value="FKBP2/11"/>
</dbReference>
<evidence type="ECO:0000313" key="10">
    <source>
        <dbReference type="EMBL" id="KAL1856936.1"/>
    </source>
</evidence>
<reference evidence="10 11" key="1">
    <citation type="journal article" date="2024" name="Commun. Biol.">
        <title>Comparative genomic analysis of thermophilic fungi reveals convergent evolutionary adaptations and gene losses.</title>
        <authorList>
            <person name="Steindorff A.S."/>
            <person name="Aguilar-Pontes M.V."/>
            <person name="Robinson A.J."/>
            <person name="Andreopoulos B."/>
            <person name="LaButti K."/>
            <person name="Kuo A."/>
            <person name="Mondo S."/>
            <person name="Riley R."/>
            <person name="Otillar R."/>
            <person name="Haridas S."/>
            <person name="Lipzen A."/>
            <person name="Grimwood J."/>
            <person name="Schmutz J."/>
            <person name="Clum A."/>
            <person name="Reid I.D."/>
            <person name="Moisan M.C."/>
            <person name="Butler G."/>
            <person name="Nguyen T.T.M."/>
            <person name="Dewar K."/>
            <person name="Conant G."/>
            <person name="Drula E."/>
            <person name="Henrissat B."/>
            <person name="Hansel C."/>
            <person name="Singer S."/>
            <person name="Hutchinson M.I."/>
            <person name="de Vries R.P."/>
            <person name="Natvig D.O."/>
            <person name="Powell A.J."/>
            <person name="Tsang A."/>
            <person name="Grigoriev I.V."/>
        </authorList>
    </citation>
    <scope>NUCLEOTIDE SEQUENCE [LARGE SCALE GENOMIC DNA]</scope>
    <source>
        <strain evidence="10 11">ATCC 24622</strain>
    </source>
</reference>
<evidence type="ECO:0000256" key="4">
    <source>
        <dbReference type="ARBA" id="ARBA00023110"/>
    </source>
</evidence>
<dbReference type="InterPro" id="IPR001179">
    <property type="entry name" value="PPIase_FKBP_dom"/>
</dbReference>
<evidence type="ECO:0000256" key="5">
    <source>
        <dbReference type="ARBA" id="ARBA00023235"/>
    </source>
</evidence>
<evidence type="ECO:0000256" key="7">
    <source>
        <dbReference type="SAM" id="MobiDB-lite"/>
    </source>
</evidence>
<feature type="signal peptide" evidence="8">
    <location>
        <begin position="1"/>
        <end position="20"/>
    </location>
</feature>
<evidence type="ECO:0000256" key="1">
    <source>
        <dbReference type="ARBA" id="ARBA00000971"/>
    </source>
</evidence>
<evidence type="ECO:0000256" key="8">
    <source>
        <dbReference type="SAM" id="SignalP"/>
    </source>
</evidence>
<evidence type="ECO:0000256" key="2">
    <source>
        <dbReference type="ARBA" id="ARBA00002388"/>
    </source>
</evidence>
<comment type="catalytic activity">
    <reaction evidence="1 6">
        <text>[protein]-peptidylproline (omega=180) = [protein]-peptidylproline (omega=0)</text>
        <dbReference type="Rhea" id="RHEA:16237"/>
        <dbReference type="Rhea" id="RHEA-COMP:10747"/>
        <dbReference type="Rhea" id="RHEA-COMP:10748"/>
        <dbReference type="ChEBI" id="CHEBI:83833"/>
        <dbReference type="ChEBI" id="CHEBI:83834"/>
        <dbReference type="EC" id="5.2.1.8"/>
    </reaction>
</comment>
<proteinExistence type="predicted"/>
<feature type="chain" id="PRO_5045361306" description="peptidylprolyl isomerase" evidence="8">
    <location>
        <begin position="21"/>
        <end position="193"/>
    </location>
</feature>
<evidence type="ECO:0000259" key="9">
    <source>
        <dbReference type="PROSITE" id="PS50059"/>
    </source>
</evidence>
<organism evidence="10 11">
    <name type="scientific">Phialemonium thermophilum</name>
    <dbReference type="NCBI Taxonomy" id="223376"/>
    <lineage>
        <taxon>Eukaryota</taxon>
        <taxon>Fungi</taxon>
        <taxon>Dikarya</taxon>
        <taxon>Ascomycota</taxon>
        <taxon>Pezizomycotina</taxon>
        <taxon>Sordariomycetes</taxon>
        <taxon>Sordariomycetidae</taxon>
        <taxon>Cephalothecales</taxon>
        <taxon>Cephalothecaceae</taxon>
        <taxon>Phialemonium</taxon>
    </lineage>
</organism>
<dbReference type="InterPro" id="IPR046357">
    <property type="entry name" value="PPIase_dom_sf"/>
</dbReference>
<keyword evidence="4 6" id="KW-0697">Rotamase</keyword>
<dbReference type="PROSITE" id="PS50059">
    <property type="entry name" value="FKBP_PPIASE"/>
    <property type="match status" value="1"/>
</dbReference>
<name>A0ABR3WA16_9PEZI</name>
<gene>
    <name evidence="10" type="ORF">VTK73DRAFT_8199</name>
</gene>
<keyword evidence="8" id="KW-0732">Signal</keyword>
<dbReference type="Gene3D" id="3.10.50.40">
    <property type="match status" value="1"/>
</dbReference>
<dbReference type="SUPFAM" id="SSF54534">
    <property type="entry name" value="FKBP-like"/>
    <property type="match status" value="1"/>
</dbReference>
<feature type="domain" description="PPIase FKBP-type" evidence="9">
    <location>
        <begin position="41"/>
        <end position="129"/>
    </location>
</feature>
<evidence type="ECO:0000313" key="11">
    <source>
        <dbReference type="Proteomes" id="UP001586593"/>
    </source>
</evidence>